<dbReference type="AlphaFoldDB" id="X1LQR7"/>
<accession>X1LQR7</accession>
<protein>
    <submittedName>
        <fullName evidence="1">Uncharacterized protein</fullName>
    </submittedName>
</protein>
<name>X1LQR7_9ZZZZ</name>
<dbReference type="EMBL" id="BARV01010112">
    <property type="protein sequence ID" value="GAI08161.1"/>
    <property type="molecule type" value="Genomic_DNA"/>
</dbReference>
<feature type="non-terminal residue" evidence="1">
    <location>
        <position position="1"/>
    </location>
</feature>
<gene>
    <name evidence="1" type="ORF">S06H3_19697</name>
</gene>
<evidence type="ECO:0000313" key="1">
    <source>
        <dbReference type="EMBL" id="GAI08161.1"/>
    </source>
</evidence>
<comment type="caution">
    <text evidence="1">The sequence shown here is derived from an EMBL/GenBank/DDBJ whole genome shotgun (WGS) entry which is preliminary data.</text>
</comment>
<reference evidence="1" key="1">
    <citation type="journal article" date="2014" name="Front. Microbiol.">
        <title>High frequency of phylogenetically diverse reductive dehalogenase-homologous genes in deep subseafloor sedimentary metagenomes.</title>
        <authorList>
            <person name="Kawai M."/>
            <person name="Futagami T."/>
            <person name="Toyoda A."/>
            <person name="Takaki Y."/>
            <person name="Nishi S."/>
            <person name="Hori S."/>
            <person name="Arai W."/>
            <person name="Tsubouchi T."/>
            <person name="Morono Y."/>
            <person name="Uchiyama I."/>
            <person name="Ito T."/>
            <person name="Fujiyama A."/>
            <person name="Inagaki F."/>
            <person name="Takami H."/>
        </authorList>
    </citation>
    <scope>NUCLEOTIDE SEQUENCE</scope>
    <source>
        <strain evidence="1">Expedition CK06-06</strain>
    </source>
</reference>
<organism evidence="1">
    <name type="scientific">marine sediment metagenome</name>
    <dbReference type="NCBI Taxonomy" id="412755"/>
    <lineage>
        <taxon>unclassified sequences</taxon>
        <taxon>metagenomes</taxon>
        <taxon>ecological metagenomes</taxon>
    </lineage>
</organism>
<sequence>LVQMGVTPDMLLEEVARQMPELAPIMEGRDDYKKTEIQNLEKFLKEG</sequence>
<proteinExistence type="predicted"/>